<gene>
    <name evidence="2" type="ORF">OESDEN_00197</name>
</gene>
<name>A0A0B1TUI4_OESDE</name>
<keyword evidence="3" id="KW-1185">Reference proteome</keyword>
<evidence type="ECO:0000313" key="2">
    <source>
        <dbReference type="EMBL" id="KHJ99796.1"/>
    </source>
</evidence>
<protein>
    <submittedName>
        <fullName evidence="2">Uncharacterized protein</fullName>
    </submittedName>
</protein>
<organism evidence="2 3">
    <name type="scientific">Oesophagostomum dentatum</name>
    <name type="common">Nodular worm</name>
    <dbReference type="NCBI Taxonomy" id="61180"/>
    <lineage>
        <taxon>Eukaryota</taxon>
        <taxon>Metazoa</taxon>
        <taxon>Ecdysozoa</taxon>
        <taxon>Nematoda</taxon>
        <taxon>Chromadorea</taxon>
        <taxon>Rhabditida</taxon>
        <taxon>Rhabditina</taxon>
        <taxon>Rhabditomorpha</taxon>
        <taxon>Strongyloidea</taxon>
        <taxon>Strongylidae</taxon>
        <taxon>Oesophagostomum</taxon>
    </lineage>
</organism>
<feature type="chain" id="PRO_5002082441" evidence="1">
    <location>
        <begin position="20"/>
        <end position="94"/>
    </location>
</feature>
<proteinExistence type="predicted"/>
<dbReference type="EMBL" id="KN549204">
    <property type="protein sequence ID" value="KHJ99796.1"/>
    <property type="molecule type" value="Genomic_DNA"/>
</dbReference>
<evidence type="ECO:0000313" key="3">
    <source>
        <dbReference type="Proteomes" id="UP000053660"/>
    </source>
</evidence>
<sequence>MQFFCYAILPFSAIVMAYSSESDDHGWETLQIIPHVSGLRVENPIGEKGFIGYTWDTFILVKVRAERDRDSVTKMIKDAIPEKQWSWSLNLMSR</sequence>
<accession>A0A0B1TUI4</accession>
<feature type="signal peptide" evidence="1">
    <location>
        <begin position="1"/>
        <end position="19"/>
    </location>
</feature>
<dbReference type="Proteomes" id="UP000053660">
    <property type="component" value="Unassembled WGS sequence"/>
</dbReference>
<dbReference type="AlphaFoldDB" id="A0A0B1TUI4"/>
<reference evidence="2 3" key="1">
    <citation type="submission" date="2014-03" db="EMBL/GenBank/DDBJ databases">
        <title>Draft genome of the hookworm Oesophagostomum dentatum.</title>
        <authorList>
            <person name="Mitreva M."/>
        </authorList>
    </citation>
    <scope>NUCLEOTIDE SEQUENCE [LARGE SCALE GENOMIC DNA]</scope>
    <source>
        <strain evidence="2 3">OD-Hann</strain>
    </source>
</reference>
<keyword evidence="1" id="KW-0732">Signal</keyword>
<evidence type="ECO:0000256" key="1">
    <source>
        <dbReference type="SAM" id="SignalP"/>
    </source>
</evidence>